<dbReference type="AlphaFoldDB" id="A0A174ER11"/>
<dbReference type="RefSeq" id="WP_055276925.1">
    <property type="nucleotide sequence ID" value="NZ_CYZV01000023.1"/>
</dbReference>
<dbReference type="Proteomes" id="UP000095558">
    <property type="component" value="Unassembled WGS sequence"/>
</dbReference>
<proteinExistence type="predicted"/>
<evidence type="ECO:0000313" key="2">
    <source>
        <dbReference type="EMBL" id="CUO39941.1"/>
    </source>
</evidence>
<sequence>MAVRKFDDIKIEKEKKNIKVKLTKEEKKIKKEEKKQKKLELKEIRKANKDVLASTKELLGFVDVDDDDSIIMKNGYLDIFQIDSKDIYSLTDVETTMNIYNFIAFLRSYPFDIKLITMNFPVNTLKQQEFIKKKIKECDNEKYYYELIEELEQLVYLESTRQNREFYIMIFIKDTEEKESIKRTLFRSQNIAVQLIPLDLEKKLKILFKLNNPNTKLM</sequence>
<name>A0A174ER11_9CLOT</name>
<gene>
    <name evidence="2" type="ORF">ERS852470_02230</name>
</gene>
<evidence type="ECO:0000313" key="3">
    <source>
        <dbReference type="Proteomes" id="UP000095558"/>
    </source>
</evidence>
<feature type="coiled-coil region" evidence="1">
    <location>
        <begin position="15"/>
        <end position="50"/>
    </location>
</feature>
<reference evidence="2 3" key="1">
    <citation type="submission" date="2015-09" db="EMBL/GenBank/DDBJ databases">
        <authorList>
            <consortium name="Pathogen Informatics"/>
        </authorList>
    </citation>
    <scope>NUCLEOTIDE SEQUENCE [LARGE SCALE GENOMIC DNA]</scope>
    <source>
        <strain evidence="2 3">2789STDY5834855</strain>
    </source>
</reference>
<protein>
    <submittedName>
        <fullName evidence="2">Uncharacterized protein</fullName>
    </submittedName>
</protein>
<evidence type="ECO:0000256" key="1">
    <source>
        <dbReference type="SAM" id="Coils"/>
    </source>
</evidence>
<accession>A0A174ER11</accession>
<organism evidence="2 3">
    <name type="scientific">Clostridium disporicum</name>
    <dbReference type="NCBI Taxonomy" id="84024"/>
    <lineage>
        <taxon>Bacteria</taxon>
        <taxon>Bacillati</taxon>
        <taxon>Bacillota</taxon>
        <taxon>Clostridia</taxon>
        <taxon>Eubacteriales</taxon>
        <taxon>Clostridiaceae</taxon>
        <taxon>Clostridium</taxon>
    </lineage>
</organism>
<dbReference type="EMBL" id="CYZV01000023">
    <property type="protein sequence ID" value="CUO39941.1"/>
    <property type="molecule type" value="Genomic_DNA"/>
</dbReference>
<dbReference type="OrthoDB" id="2088199at2"/>
<keyword evidence="1" id="KW-0175">Coiled coil</keyword>